<dbReference type="PANTHER" id="PTHR41523">
    <property type="entry name" value="TWO-COMPONENT SYSTEM SENSOR PROTEIN"/>
    <property type="match status" value="1"/>
</dbReference>
<dbReference type="Proteomes" id="UP000008720">
    <property type="component" value="Chromosome"/>
</dbReference>
<dbReference type="Pfam" id="PF07568">
    <property type="entry name" value="HisKA_2"/>
    <property type="match status" value="1"/>
</dbReference>
<keyword evidence="8" id="KW-0472">Membrane</keyword>
<feature type="transmembrane region" description="Helical" evidence="8">
    <location>
        <begin position="198"/>
        <end position="219"/>
    </location>
</feature>
<gene>
    <name evidence="10" type="ordered locus">Ftrac_2780</name>
</gene>
<evidence type="ECO:0000256" key="4">
    <source>
        <dbReference type="ARBA" id="ARBA00022679"/>
    </source>
</evidence>
<evidence type="ECO:0000256" key="2">
    <source>
        <dbReference type="ARBA" id="ARBA00012438"/>
    </source>
</evidence>
<keyword evidence="4" id="KW-0808">Transferase</keyword>
<dbReference type="OrthoDB" id="9767435at2"/>
<dbReference type="GO" id="GO:0005524">
    <property type="term" value="F:ATP binding"/>
    <property type="evidence" value="ECO:0007669"/>
    <property type="project" value="UniProtKB-KW"/>
</dbReference>
<keyword evidence="11" id="KW-1185">Reference proteome</keyword>
<proteinExistence type="predicted"/>
<dbReference type="HOGENOM" id="CLU_030704_0_0_10"/>
<evidence type="ECO:0000313" key="10">
    <source>
        <dbReference type="EMBL" id="ADR22758.1"/>
    </source>
</evidence>
<dbReference type="RefSeq" id="WP_013454901.1">
    <property type="nucleotide sequence ID" value="NC_014759.1"/>
</dbReference>
<dbReference type="PROSITE" id="PS50109">
    <property type="entry name" value="HIS_KIN"/>
    <property type="match status" value="1"/>
</dbReference>
<feature type="transmembrane region" description="Helical" evidence="8">
    <location>
        <begin position="260"/>
        <end position="279"/>
    </location>
</feature>
<evidence type="ECO:0000313" key="11">
    <source>
        <dbReference type="Proteomes" id="UP000008720"/>
    </source>
</evidence>
<evidence type="ECO:0000256" key="3">
    <source>
        <dbReference type="ARBA" id="ARBA00022553"/>
    </source>
</evidence>
<feature type="transmembrane region" description="Helical" evidence="8">
    <location>
        <begin position="231"/>
        <end position="254"/>
    </location>
</feature>
<dbReference type="Gene3D" id="3.30.450.20">
    <property type="entry name" value="PAS domain"/>
    <property type="match status" value="1"/>
</dbReference>
<evidence type="ECO:0000259" key="9">
    <source>
        <dbReference type="PROSITE" id="PS50109"/>
    </source>
</evidence>
<comment type="catalytic activity">
    <reaction evidence="1">
        <text>ATP + protein L-histidine = ADP + protein N-phospho-L-histidine.</text>
        <dbReference type="EC" id="2.7.13.3"/>
    </reaction>
</comment>
<keyword evidence="8" id="KW-0812">Transmembrane</keyword>
<keyword evidence="7" id="KW-0067">ATP-binding</keyword>
<dbReference type="Gene3D" id="3.30.565.10">
    <property type="entry name" value="Histidine kinase-like ATPase, C-terminal domain"/>
    <property type="match status" value="1"/>
</dbReference>
<feature type="domain" description="Histidine kinase" evidence="9">
    <location>
        <begin position="397"/>
        <end position="585"/>
    </location>
</feature>
<evidence type="ECO:0000256" key="5">
    <source>
        <dbReference type="ARBA" id="ARBA00022741"/>
    </source>
</evidence>
<dbReference type="InterPro" id="IPR036890">
    <property type="entry name" value="HATPase_C_sf"/>
</dbReference>
<dbReference type="STRING" id="643867.Ftrac_2780"/>
<name>E4TRQ9_MARTH</name>
<dbReference type="SUPFAM" id="SSF55874">
    <property type="entry name" value="ATPase domain of HSP90 chaperone/DNA topoisomerase II/histidine kinase"/>
    <property type="match status" value="1"/>
</dbReference>
<keyword evidence="8" id="KW-1133">Transmembrane helix</keyword>
<dbReference type="EMBL" id="CP002349">
    <property type="protein sequence ID" value="ADR22758.1"/>
    <property type="molecule type" value="Genomic_DNA"/>
</dbReference>
<keyword evidence="3" id="KW-0597">Phosphoprotein</keyword>
<dbReference type="Pfam" id="PF07695">
    <property type="entry name" value="7TMR-DISM_7TM"/>
    <property type="match status" value="1"/>
</dbReference>
<feature type="transmembrane region" description="Helical" evidence="8">
    <location>
        <begin position="136"/>
        <end position="157"/>
    </location>
</feature>
<keyword evidence="6 10" id="KW-0418">Kinase</keyword>
<dbReference type="InterPro" id="IPR005467">
    <property type="entry name" value="His_kinase_dom"/>
</dbReference>
<dbReference type="GO" id="GO:0004673">
    <property type="term" value="F:protein histidine kinase activity"/>
    <property type="evidence" value="ECO:0007669"/>
    <property type="project" value="UniProtKB-EC"/>
</dbReference>
<sequence length="585" mass="68640">MNCILLISFLTLQFENTLQLQYAAGNKDSIPENFLPLPNDFNPEIGESYWVKIEISSAEEKPFVIQGGKWYMRNLIFYNHEGEYLKKGNHIIVDSKDTISTFYIYYPFTDEKSAGISQITKFDLFEFMETKTKKDIVQACFQSILIFLILISIFFYFQSRDKVYIYYGLYLFSIMWFFAYQYGLLGSAIPIFNKISPMWFWLFPFTITLFYALFTIEYFNLKSVEFKAYKVIKWGIYYMFFLFALSTLLYVFRFDVQHSYFYKIPTITIEFILIGAALFRITKIKNKIKNYYLVGVFILLIASLGGQLYSTSQSMDNINYVIQAGLILEVFILSLGLGVRVDQIQKNHSASSKELIKQLKLNESLQKEYTSKLEKQVNERTKSLLKRTEENEMLLKEVHHRVKNNLQVIISLMNMQERRMKSVQMQQMLASTKNKVKSIALIHEHLYHHEDFMDIQLDEYIKNLIQMLIINIHNGKEIQLFLEIPKIKIHFEKAIYIGLILNELTTNCIKYGFENHNNPELKIDISEKDSSIKMNIRDNGKNTPSNVDKTGLGFSIIQAIVEKNEGQFSFDQDENGFAVQIEMKM</sequence>
<dbReference type="eggNOG" id="COG3920">
    <property type="taxonomic scope" value="Bacteria"/>
</dbReference>
<feature type="transmembrane region" description="Helical" evidence="8">
    <location>
        <begin position="169"/>
        <end position="192"/>
    </location>
</feature>
<dbReference type="KEGG" id="mtt:Ftrac_2780"/>
<dbReference type="Pfam" id="PF02518">
    <property type="entry name" value="HATPase_c"/>
    <property type="match status" value="1"/>
</dbReference>
<organism evidence="10 11">
    <name type="scientific">Marivirga tractuosa (strain ATCC 23168 / DSM 4126 / NBRC 15989 / NCIMB 1408 / VKM B-1430 / H-43)</name>
    <name type="common">Microscilla tractuosa</name>
    <name type="synonym">Flexibacter tractuosus</name>
    <dbReference type="NCBI Taxonomy" id="643867"/>
    <lineage>
        <taxon>Bacteria</taxon>
        <taxon>Pseudomonadati</taxon>
        <taxon>Bacteroidota</taxon>
        <taxon>Cytophagia</taxon>
        <taxon>Cytophagales</taxon>
        <taxon>Marivirgaceae</taxon>
        <taxon>Marivirga</taxon>
    </lineage>
</organism>
<accession>E4TRQ9</accession>
<evidence type="ECO:0000256" key="7">
    <source>
        <dbReference type="ARBA" id="ARBA00022840"/>
    </source>
</evidence>
<dbReference type="InterPro" id="IPR011495">
    <property type="entry name" value="Sig_transdc_His_kin_sub2_dim/P"/>
</dbReference>
<evidence type="ECO:0000256" key="8">
    <source>
        <dbReference type="SAM" id="Phobius"/>
    </source>
</evidence>
<keyword evidence="5" id="KW-0547">Nucleotide-binding</keyword>
<dbReference type="InterPro" id="IPR011623">
    <property type="entry name" value="7TMR_DISM_rcpt_extracell_dom1"/>
</dbReference>
<protein>
    <recommendedName>
        <fullName evidence="2">histidine kinase</fullName>
        <ecNumber evidence="2">2.7.13.3</ecNumber>
    </recommendedName>
</protein>
<reference evidence="10 11" key="1">
    <citation type="journal article" date="2011" name="Stand. Genomic Sci.">
        <title>Complete genome sequence of Marivirga tractuosa type strain (H-43).</title>
        <authorList>
            <person name="Pagani I."/>
            <person name="Chertkov O."/>
            <person name="Lapidus A."/>
            <person name="Lucas S."/>
            <person name="Del Rio T.G."/>
            <person name="Tice H."/>
            <person name="Copeland A."/>
            <person name="Cheng J.F."/>
            <person name="Nolan M."/>
            <person name="Saunders E."/>
            <person name="Pitluck S."/>
            <person name="Held B."/>
            <person name="Goodwin L."/>
            <person name="Liolios K."/>
            <person name="Ovchinikova G."/>
            <person name="Ivanova N."/>
            <person name="Mavromatis K."/>
            <person name="Pati A."/>
            <person name="Chen A."/>
            <person name="Palaniappan K."/>
            <person name="Land M."/>
            <person name="Hauser L."/>
            <person name="Jeffries C.D."/>
            <person name="Detter J.C."/>
            <person name="Han C."/>
            <person name="Tapia R."/>
            <person name="Ngatchou-Djao O.D."/>
            <person name="Rohde M."/>
            <person name="Goker M."/>
            <person name="Spring S."/>
            <person name="Sikorski J."/>
            <person name="Woyke T."/>
            <person name="Bristow J."/>
            <person name="Eisen J.A."/>
            <person name="Markowitz V."/>
            <person name="Hugenholtz P."/>
            <person name="Klenk H.P."/>
            <person name="Kyrpides N.C."/>
        </authorList>
    </citation>
    <scope>NUCLEOTIDE SEQUENCE [LARGE SCALE GENOMIC DNA]</scope>
    <source>
        <strain evidence="11">ATCC 23168 / DSM 4126 / NBRC 15989 / NCIMB 1408 / VKM B-1430 / H-43</strain>
    </source>
</reference>
<dbReference type="InterPro" id="IPR003594">
    <property type="entry name" value="HATPase_dom"/>
</dbReference>
<feature type="transmembrane region" description="Helical" evidence="8">
    <location>
        <begin position="291"/>
        <end position="309"/>
    </location>
</feature>
<evidence type="ECO:0000256" key="1">
    <source>
        <dbReference type="ARBA" id="ARBA00000085"/>
    </source>
</evidence>
<dbReference type="EC" id="2.7.13.3" evidence="2"/>
<dbReference type="AlphaFoldDB" id="E4TRQ9"/>
<dbReference type="PANTHER" id="PTHR41523:SF8">
    <property type="entry name" value="ETHYLENE RESPONSE SENSOR PROTEIN"/>
    <property type="match status" value="1"/>
</dbReference>
<evidence type="ECO:0000256" key="6">
    <source>
        <dbReference type="ARBA" id="ARBA00022777"/>
    </source>
</evidence>
<feature type="transmembrane region" description="Helical" evidence="8">
    <location>
        <begin position="321"/>
        <end position="339"/>
    </location>
</feature>